<sequence length="63" mass="7017">MKKLFAFCLAIILAMGAASLPASAENSCSQNRWLNSENVFVSLKPSFDNLAFKPDQLFSYLEK</sequence>
<comment type="caution">
    <text evidence="2">The sequence shown here is derived from an EMBL/GenBank/DDBJ whole genome shotgun (WGS) entry which is preliminary data.</text>
</comment>
<name>A0AAE3GM91_9CYAN</name>
<accession>A0AAE3GM91</accession>
<proteinExistence type="predicted"/>
<dbReference type="RefSeq" id="WP_254009781.1">
    <property type="nucleotide sequence ID" value="NZ_JAMZMM010000003.1"/>
</dbReference>
<dbReference type="Proteomes" id="UP001204953">
    <property type="component" value="Unassembled WGS sequence"/>
</dbReference>
<protein>
    <submittedName>
        <fullName evidence="2">Uncharacterized protein</fullName>
    </submittedName>
</protein>
<dbReference type="EMBL" id="JAMZMM010000003">
    <property type="protein sequence ID" value="MCP2726964.1"/>
    <property type="molecule type" value="Genomic_DNA"/>
</dbReference>
<keyword evidence="1" id="KW-0732">Signal</keyword>
<feature type="chain" id="PRO_5042103527" evidence="1">
    <location>
        <begin position="25"/>
        <end position="63"/>
    </location>
</feature>
<gene>
    <name evidence="2" type="ORF">NJ959_00540</name>
</gene>
<organism evidence="2 3">
    <name type="scientific">Limnofasciculus baicalensis BBK-W-15</name>
    <dbReference type="NCBI Taxonomy" id="2699891"/>
    <lineage>
        <taxon>Bacteria</taxon>
        <taxon>Bacillati</taxon>
        <taxon>Cyanobacteriota</taxon>
        <taxon>Cyanophyceae</taxon>
        <taxon>Coleofasciculales</taxon>
        <taxon>Coleofasciculaceae</taxon>
        <taxon>Limnofasciculus</taxon>
        <taxon>Limnofasciculus baicalensis</taxon>
    </lineage>
</organism>
<keyword evidence="3" id="KW-1185">Reference proteome</keyword>
<reference evidence="2" key="1">
    <citation type="submission" date="2022-06" db="EMBL/GenBank/DDBJ databases">
        <title>New cyanobacteria of genus Symplocastrum in benthos of Lake Baikal.</title>
        <authorList>
            <person name="Sorokovikova E."/>
            <person name="Tikhonova I."/>
            <person name="Krasnopeev A."/>
            <person name="Evseev P."/>
            <person name="Gladkikh A."/>
            <person name="Belykh O."/>
        </authorList>
    </citation>
    <scope>NUCLEOTIDE SEQUENCE</scope>
    <source>
        <strain evidence="2">BBK-W-15</strain>
    </source>
</reference>
<feature type="signal peptide" evidence="1">
    <location>
        <begin position="1"/>
        <end position="24"/>
    </location>
</feature>
<dbReference type="AlphaFoldDB" id="A0AAE3GM91"/>
<evidence type="ECO:0000313" key="3">
    <source>
        <dbReference type="Proteomes" id="UP001204953"/>
    </source>
</evidence>
<evidence type="ECO:0000313" key="2">
    <source>
        <dbReference type="EMBL" id="MCP2726964.1"/>
    </source>
</evidence>
<evidence type="ECO:0000256" key="1">
    <source>
        <dbReference type="SAM" id="SignalP"/>
    </source>
</evidence>